<keyword evidence="7" id="KW-0812">Transmembrane</keyword>
<dbReference type="Pfam" id="PF02518">
    <property type="entry name" value="HATPase_c"/>
    <property type="match status" value="1"/>
</dbReference>
<feature type="domain" description="Histidine kinase" evidence="8">
    <location>
        <begin position="425"/>
        <end position="640"/>
    </location>
</feature>
<evidence type="ECO:0000256" key="1">
    <source>
        <dbReference type="ARBA" id="ARBA00000085"/>
    </source>
</evidence>
<dbReference type="GO" id="GO:0016301">
    <property type="term" value="F:kinase activity"/>
    <property type="evidence" value="ECO:0007669"/>
    <property type="project" value="UniProtKB-KW"/>
</dbReference>
<accession>A0ABT3ITF2</accession>
<dbReference type="PROSITE" id="PS50109">
    <property type="entry name" value="HIS_KIN"/>
    <property type="match status" value="1"/>
</dbReference>
<comment type="catalytic activity">
    <reaction evidence="1">
        <text>ATP + protein L-histidine = ADP + protein N-phospho-L-histidine.</text>
        <dbReference type="EC" id="2.7.13.3"/>
    </reaction>
</comment>
<evidence type="ECO:0000313" key="9">
    <source>
        <dbReference type="EMBL" id="MCW3487000.1"/>
    </source>
</evidence>
<dbReference type="RefSeq" id="WP_264733816.1">
    <property type="nucleotide sequence ID" value="NZ_JAPDNR010000001.1"/>
</dbReference>
<dbReference type="PANTHER" id="PTHR43711">
    <property type="entry name" value="TWO-COMPONENT HISTIDINE KINASE"/>
    <property type="match status" value="1"/>
</dbReference>
<evidence type="ECO:0000256" key="3">
    <source>
        <dbReference type="ARBA" id="ARBA00022679"/>
    </source>
</evidence>
<dbReference type="SUPFAM" id="SSF55874">
    <property type="entry name" value="ATPase domain of HSP90 chaperone/DNA topoisomerase II/histidine kinase"/>
    <property type="match status" value="1"/>
</dbReference>
<dbReference type="InterPro" id="IPR050736">
    <property type="entry name" value="Sensor_HK_Regulatory"/>
</dbReference>
<reference evidence="9 10" key="1">
    <citation type="submission" date="2022-10" db="EMBL/GenBank/DDBJ databases">
        <title>Chitinophaga nivalis PC15 sp. nov., isolated from Pyeongchang county, South Korea.</title>
        <authorList>
            <person name="Trinh H.N."/>
        </authorList>
    </citation>
    <scope>NUCLEOTIDE SEQUENCE [LARGE SCALE GENOMIC DNA]</scope>
    <source>
        <strain evidence="9 10">PC14</strain>
    </source>
</reference>
<keyword evidence="7" id="KW-1133">Transmembrane helix</keyword>
<keyword evidence="7" id="KW-0472">Membrane</keyword>
<gene>
    <name evidence="9" type="ORF">OL497_24090</name>
</gene>
<dbReference type="InterPro" id="IPR004358">
    <property type="entry name" value="Sig_transdc_His_kin-like_C"/>
</dbReference>
<evidence type="ECO:0000259" key="8">
    <source>
        <dbReference type="PROSITE" id="PS50109"/>
    </source>
</evidence>
<dbReference type="SMART" id="SM00387">
    <property type="entry name" value="HATPase_c"/>
    <property type="match status" value="1"/>
</dbReference>
<dbReference type="InterPro" id="IPR003594">
    <property type="entry name" value="HATPase_dom"/>
</dbReference>
<dbReference type="Gene3D" id="1.10.287.130">
    <property type="match status" value="1"/>
</dbReference>
<evidence type="ECO:0000256" key="6">
    <source>
        <dbReference type="SAM" id="Coils"/>
    </source>
</evidence>
<dbReference type="PRINTS" id="PR00344">
    <property type="entry name" value="BCTRLSENSOR"/>
</dbReference>
<evidence type="ECO:0000313" key="10">
    <source>
        <dbReference type="Proteomes" id="UP001207742"/>
    </source>
</evidence>
<evidence type="ECO:0000256" key="5">
    <source>
        <dbReference type="ARBA" id="ARBA00023012"/>
    </source>
</evidence>
<evidence type="ECO:0000256" key="4">
    <source>
        <dbReference type="ARBA" id="ARBA00022777"/>
    </source>
</evidence>
<dbReference type="SUPFAM" id="SSF48452">
    <property type="entry name" value="TPR-like"/>
    <property type="match status" value="1"/>
</dbReference>
<protein>
    <recommendedName>
        <fullName evidence="2">histidine kinase</fullName>
        <ecNumber evidence="2">2.7.13.3</ecNumber>
    </recommendedName>
</protein>
<dbReference type="InterPro" id="IPR005467">
    <property type="entry name" value="His_kinase_dom"/>
</dbReference>
<dbReference type="InterPro" id="IPR036890">
    <property type="entry name" value="HATPase_C_sf"/>
</dbReference>
<sequence>MNLLLYLKRGGMVWWLLIPVTLSAQHSVISAIKQTLPRITDSIAYVDALNRLAVLYQATQLDSCGAYADKAREMAIRIDYSAGSAMALRTLGSYYAFRPHRYLSSLFYKDALAASRAAGDTAGVVQTLMNLGLYHYYEGKEEKARSYIDRALQRTWKFQLDSLRALVLANYYLVNAGDSSRSSLARKALQQAGLLATRFHDHRTSLYVRLLRSDVMMRNGQVEAATVALKNVMDTAASQGLYYLAMHAGMQLADYSSRLHQADSLVYLQKATDYAVAGGYLGLLLRVTTQLYHYFYHHMDYARAAKYSRLTLMILVQQQEDMQKGEMDYLAYAQQDQILDSLRYTATLQTKQLHQSKVTNNYWFYLGVMIAVATLLLLLLFLYLLQLYRVSRRNTTQLVQLEEEIREKNETLQTNDDFKNKLISLIAHDFRTPLYNIVNITGFVDEDALTVHEAAEMMTTVEQTATSTLIVFEEILGWIRTQLSGFVYRPSSFMLADMLTAVLHGLQYLATDKGVTINLDILPGTQVYADFEMLQFIHRNFLHNAIKFSPSNAVITVTAIRIEGQLEVAFADEGRGIDAAILPYLFTHKSTAASGENNSKGAGVALIICRDFITKMKGTVGVSNNSGRGSTFFYRLPDKP</sequence>
<keyword evidence="4 9" id="KW-0418">Kinase</keyword>
<dbReference type="EC" id="2.7.13.3" evidence="2"/>
<dbReference type="SUPFAM" id="SSF47384">
    <property type="entry name" value="Homodimeric domain of signal transducing histidine kinase"/>
    <property type="match status" value="1"/>
</dbReference>
<dbReference type="InterPro" id="IPR036097">
    <property type="entry name" value="HisK_dim/P_sf"/>
</dbReference>
<keyword evidence="5" id="KW-0902">Two-component regulatory system</keyword>
<organism evidence="9 10">
    <name type="scientific">Chitinophaga nivalis</name>
    <dbReference type="NCBI Taxonomy" id="2991709"/>
    <lineage>
        <taxon>Bacteria</taxon>
        <taxon>Pseudomonadati</taxon>
        <taxon>Bacteroidota</taxon>
        <taxon>Chitinophagia</taxon>
        <taxon>Chitinophagales</taxon>
        <taxon>Chitinophagaceae</taxon>
        <taxon>Chitinophaga</taxon>
    </lineage>
</organism>
<keyword evidence="6" id="KW-0175">Coiled coil</keyword>
<dbReference type="EMBL" id="JAPDNS010000002">
    <property type="protein sequence ID" value="MCW3487000.1"/>
    <property type="molecule type" value="Genomic_DNA"/>
</dbReference>
<dbReference type="Gene3D" id="3.30.565.10">
    <property type="entry name" value="Histidine kinase-like ATPase, C-terminal domain"/>
    <property type="match status" value="1"/>
</dbReference>
<dbReference type="Gene3D" id="1.25.40.10">
    <property type="entry name" value="Tetratricopeptide repeat domain"/>
    <property type="match status" value="1"/>
</dbReference>
<comment type="caution">
    <text evidence="9">The sequence shown here is derived from an EMBL/GenBank/DDBJ whole genome shotgun (WGS) entry which is preliminary data.</text>
</comment>
<dbReference type="Proteomes" id="UP001207742">
    <property type="component" value="Unassembled WGS sequence"/>
</dbReference>
<keyword evidence="3" id="KW-0808">Transferase</keyword>
<evidence type="ECO:0000256" key="2">
    <source>
        <dbReference type="ARBA" id="ARBA00012438"/>
    </source>
</evidence>
<evidence type="ECO:0000256" key="7">
    <source>
        <dbReference type="SAM" id="Phobius"/>
    </source>
</evidence>
<keyword evidence="10" id="KW-1185">Reference proteome</keyword>
<proteinExistence type="predicted"/>
<feature type="transmembrane region" description="Helical" evidence="7">
    <location>
        <begin position="362"/>
        <end position="385"/>
    </location>
</feature>
<dbReference type="PANTHER" id="PTHR43711:SF1">
    <property type="entry name" value="HISTIDINE KINASE 1"/>
    <property type="match status" value="1"/>
</dbReference>
<dbReference type="InterPro" id="IPR011990">
    <property type="entry name" value="TPR-like_helical_dom_sf"/>
</dbReference>
<name>A0ABT3ITF2_9BACT</name>
<feature type="coiled-coil region" evidence="6">
    <location>
        <begin position="391"/>
        <end position="421"/>
    </location>
</feature>